<dbReference type="PRINTS" id="PR00080">
    <property type="entry name" value="SDRFAMILY"/>
</dbReference>
<dbReference type="PANTHER" id="PTHR44196:SF1">
    <property type="entry name" value="DEHYDROGENASE_REDUCTASE SDR FAMILY MEMBER 7B"/>
    <property type="match status" value="1"/>
</dbReference>
<dbReference type="CDD" id="cd05233">
    <property type="entry name" value="SDR_c"/>
    <property type="match status" value="1"/>
</dbReference>
<dbReference type="PRINTS" id="PR00081">
    <property type="entry name" value="GDHRDH"/>
</dbReference>
<dbReference type="EMBL" id="RYZW01000250">
    <property type="protein sequence ID" value="TDZ36855.1"/>
    <property type="molecule type" value="Genomic_DNA"/>
</dbReference>
<evidence type="ECO:0000256" key="3">
    <source>
        <dbReference type="RuleBase" id="RU000363"/>
    </source>
</evidence>
<keyword evidence="2" id="KW-0560">Oxidoreductase</keyword>
<dbReference type="InterPro" id="IPR036291">
    <property type="entry name" value="NAD(P)-bd_dom_sf"/>
</dbReference>
<dbReference type="InterPro" id="IPR002347">
    <property type="entry name" value="SDR_fam"/>
</dbReference>
<comment type="caution">
    <text evidence="4">The sequence shown here is derived from an EMBL/GenBank/DDBJ whole genome shotgun (WGS) entry which is preliminary data.</text>
</comment>
<dbReference type="STRING" id="5466.A0A4R8QML1"/>
<protein>
    <submittedName>
        <fullName evidence="4">Short chain dehydrogenase citE</fullName>
    </submittedName>
</protein>
<dbReference type="AlphaFoldDB" id="A0A4R8QML1"/>
<evidence type="ECO:0000256" key="1">
    <source>
        <dbReference type="ARBA" id="ARBA00006484"/>
    </source>
</evidence>
<evidence type="ECO:0000313" key="4">
    <source>
        <dbReference type="EMBL" id="TDZ36855.1"/>
    </source>
</evidence>
<proteinExistence type="inferred from homology"/>
<sequence>MATPPSDHFVKALQFTKRVHRDVYPAIDPANPELSLAGKVAIITGASRGIGANGLVPAFVKAGVKALVLVARNEAKLASVAEQAKTLNPSVETLIYPLDITDEPSVAALFDKVASVFGHADILVNNAGSGDSYGPLADTEPKLWWDDFTVNIAGPYYFTYHFLKTLPADARGTVVNVTTGAHLVIPTMSSYMLSKLAATQLAAFVAAETAGAGRDVTAVALYPGTIETDLTLDVLRPFAKDTHALAGGVAVWCCSDRARFLNGRWMDVNWDVEDLYDRREEIAEKKLLQVGITGEFGPEQFEA</sequence>
<dbReference type="Pfam" id="PF00106">
    <property type="entry name" value="adh_short"/>
    <property type="match status" value="1"/>
</dbReference>
<dbReference type="PANTHER" id="PTHR44196">
    <property type="entry name" value="DEHYDROGENASE/REDUCTASE SDR FAMILY MEMBER 7B"/>
    <property type="match status" value="1"/>
</dbReference>
<dbReference type="Gene3D" id="3.40.50.720">
    <property type="entry name" value="NAD(P)-binding Rossmann-like Domain"/>
    <property type="match status" value="1"/>
</dbReference>
<evidence type="ECO:0000256" key="2">
    <source>
        <dbReference type="ARBA" id="ARBA00023002"/>
    </source>
</evidence>
<accession>A0A4R8QML1</accession>
<dbReference type="Proteomes" id="UP000295703">
    <property type="component" value="Unassembled WGS sequence"/>
</dbReference>
<comment type="similarity">
    <text evidence="1 3">Belongs to the short-chain dehydrogenases/reductases (SDR) family.</text>
</comment>
<dbReference type="GO" id="GO:0016020">
    <property type="term" value="C:membrane"/>
    <property type="evidence" value="ECO:0007669"/>
    <property type="project" value="TreeGrafter"/>
</dbReference>
<name>A0A4R8QML1_COLTR</name>
<reference evidence="4 5" key="1">
    <citation type="submission" date="2018-12" db="EMBL/GenBank/DDBJ databases">
        <title>Genome sequence and assembly of Colletotrichum trifolii.</title>
        <authorList>
            <person name="Gan P."/>
            <person name="Shirasu K."/>
        </authorList>
    </citation>
    <scope>NUCLEOTIDE SEQUENCE [LARGE SCALE GENOMIC DNA]</scope>
    <source>
        <strain evidence="4 5">543-2</strain>
    </source>
</reference>
<dbReference type="GO" id="GO:0016491">
    <property type="term" value="F:oxidoreductase activity"/>
    <property type="evidence" value="ECO:0007669"/>
    <property type="project" value="UniProtKB-KW"/>
</dbReference>
<dbReference type="SUPFAM" id="SSF51735">
    <property type="entry name" value="NAD(P)-binding Rossmann-fold domains"/>
    <property type="match status" value="1"/>
</dbReference>
<organism evidence="4 5">
    <name type="scientific">Colletotrichum trifolii</name>
    <dbReference type="NCBI Taxonomy" id="5466"/>
    <lineage>
        <taxon>Eukaryota</taxon>
        <taxon>Fungi</taxon>
        <taxon>Dikarya</taxon>
        <taxon>Ascomycota</taxon>
        <taxon>Pezizomycotina</taxon>
        <taxon>Sordariomycetes</taxon>
        <taxon>Hypocreomycetidae</taxon>
        <taxon>Glomerellales</taxon>
        <taxon>Glomerellaceae</taxon>
        <taxon>Colletotrichum</taxon>
        <taxon>Colletotrichum orbiculare species complex</taxon>
    </lineage>
</organism>
<evidence type="ECO:0000313" key="5">
    <source>
        <dbReference type="Proteomes" id="UP000295703"/>
    </source>
</evidence>
<keyword evidence="5" id="KW-1185">Reference proteome</keyword>
<gene>
    <name evidence="4" type="primary">citE-1</name>
    <name evidence="4" type="ORF">CTRI78_v011238</name>
</gene>